<comment type="caution">
    <text evidence="4">The sequence shown here is derived from an EMBL/GenBank/DDBJ whole genome shotgun (WGS) entry which is preliminary data.</text>
</comment>
<proteinExistence type="predicted"/>
<reference evidence="4 5" key="1">
    <citation type="journal article" date="2021" name="Sci. Rep.">
        <title>The genome of the diatom Chaetoceros tenuissimus carries an ancient integrated fragment of an extant virus.</title>
        <authorList>
            <person name="Hongo Y."/>
            <person name="Kimura K."/>
            <person name="Takaki Y."/>
            <person name="Yoshida Y."/>
            <person name="Baba S."/>
            <person name="Kobayashi G."/>
            <person name="Nagasaki K."/>
            <person name="Hano T."/>
            <person name="Tomaru Y."/>
        </authorList>
    </citation>
    <scope>NUCLEOTIDE SEQUENCE [LARGE SCALE GENOMIC DNA]</scope>
    <source>
        <strain evidence="4 5">NIES-3715</strain>
    </source>
</reference>
<gene>
    <name evidence="4" type="ORF">CTEN210_11013</name>
</gene>
<dbReference type="InterPro" id="IPR012338">
    <property type="entry name" value="Beta-lactam/transpept-like"/>
</dbReference>
<keyword evidence="5" id="KW-1185">Reference proteome</keyword>
<evidence type="ECO:0000256" key="1">
    <source>
        <dbReference type="SAM" id="MobiDB-lite"/>
    </source>
</evidence>
<organism evidence="4 5">
    <name type="scientific">Chaetoceros tenuissimus</name>
    <dbReference type="NCBI Taxonomy" id="426638"/>
    <lineage>
        <taxon>Eukaryota</taxon>
        <taxon>Sar</taxon>
        <taxon>Stramenopiles</taxon>
        <taxon>Ochrophyta</taxon>
        <taxon>Bacillariophyta</taxon>
        <taxon>Coscinodiscophyceae</taxon>
        <taxon>Chaetocerotophycidae</taxon>
        <taxon>Chaetocerotales</taxon>
        <taxon>Chaetocerotaceae</taxon>
        <taxon>Chaetoceros</taxon>
    </lineage>
</organism>
<dbReference type="InterPro" id="IPR001466">
    <property type="entry name" value="Beta-lactam-related"/>
</dbReference>
<dbReference type="EMBL" id="BLLK01000047">
    <property type="protein sequence ID" value="GFH54537.1"/>
    <property type="molecule type" value="Genomic_DNA"/>
</dbReference>
<keyword evidence="2" id="KW-0732">Signal</keyword>
<feature type="chain" id="PRO_5042255346" description="Beta-lactamase-related domain-containing protein" evidence="2">
    <location>
        <begin position="21"/>
        <end position="448"/>
    </location>
</feature>
<feature type="compositionally biased region" description="Low complexity" evidence="1">
    <location>
        <begin position="419"/>
        <end position="429"/>
    </location>
</feature>
<evidence type="ECO:0000256" key="2">
    <source>
        <dbReference type="SAM" id="SignalP"/>
    </source>
</evidence>
<feature type="signal peptide" evidence="2">
    <location>
        <begin position="1"/>
        <end position="20"/>
    </location>
</feature>
<dbReference type="PANTHER" id="PTHR43283">
    <property type="entry name" value="BETA-LACTAMASE-RELATED"/>
    <property type="match status" value="1"/>
</dbReference>
<dbReference type="Proteomes" id="UP001054902">
    <property type="component" value="Unassembled WGS sequence"/>
</dbReference>
<feature type="region of interest" description="Disordered" evidence="1">
    <location>
        <begin position="418"/>
        <end position="448"/>
    </location>
</feature>
<evidence type="ECO:0000313" key="4">
    <source>
        <dbReference type="EMBL" id="GFH54537.1"/>
    </source>
</evidence>
<sequence>MKFLFSHLFLYFTFIGSSRSILDDNAKYLDLSKDFKNAKNLNKSQGSQVVLEKAKSKPNILSTLVIEHGKIVTSYSRDGVDPHEPQPIWSATKSITSLLIGTMLDEGTLASVNETLGEIFPNQSVWVGIEDADDIKAITIQDLLTMSSGLSWEFNWLTLYKSVPPCGGLNVRETLTMYKYDPTYKGVWQYLPLSKILSFVMFERTGKTPKQLLSERFLPYLGIKESEMDWKANTLYDGRGDHANLDFSISPYYDPEKVDPDNIDTLPFGVECSGPEAAFVQLHLNVYQMAKFGQLVLAGGISGPDGHVVISSEYIDAALSESLQVAERLPEDFGNLTGITYGYLWWNNHDGPGFDDLPEDTWCAIGNDSQIICVNFTNDRVSVQLADLEGVEGSPLWSHDPDEPAFVAMTRGLDFSNFSSSKSVKSGSKSTKKSKSWEYPRHLRKRRL</sequence>
<name>A0AAD3CYF3_9STRA</name>
<dbReference type="SUPFAM" id="SSF56601">
    <property type="entry name" value="beta-lactamase/transpeptidase-like"/>
    <property type="match status" value="1"/>
</dbReference>
<evidence type="ECO:0000313" key="5">
    <source>
        <dbReference type="Proteomes" id="UP001054902"/>
    </source>
</evidence>
<evidence type="ECO:0000259" key="3">
    <source>
        <dbReference type="Pfam" id="PF00144"/>
    </source>
</evidence>
<dbReference type="Gene3D" id="3.40.710.10">
    <property type="entry name" value="DD-peptidase/beta-lactamase superfamily"/>
    <property type="match status" value="1"/>
</dbReference>
<dbReference type="AlphaFoldDB" id="A0AAD3CYF3"/>
<dbReference type="Pfam" id="PF00144">
    <property type="entry name" value="Beta-lactamase"/>
    <property type="match status" value="1"/>
</dbReference>
<dbReference type="InterPro" id="IPR050789">
    <property type="entry name" value="Diverse_Enzym_Activities"/>
</dbReference>
<accession>A0AAD3CYF3</accession>
<dbReference type="PANTHER" id="PTHR43283:SF7">
    <property type="entry name" value="BETA-LACTAMASE-RELATED DOMAIN-CONTAINING PROTEIN"/>
    <property type="match status" value="1"/>
</dbReference>
<protein>
    <recommendedName>
        <fullName evidence="3">Beta-lactamase-related domain-containing protein</fullName>
    </recommendedName>
</protein>
<feature type="domain" description="Beta-lactamase-related" evidence="3">
    <location>
        <begin position="62"/>
        <end position="382"/>
    </location>
</feature>